<dbReference type="InterPro" id="IPR008966">
    <property type="entry name" value="Adhesion_dom_sf"/>
</dbReference>
<evidence type="ECO:0000313" key="3">
    <source>
        <dbReference type="Proteomes" id="UP000244856"/>
    </source>
</evidence>
<organism evidence="2 3">
    <name type="scientific">Cronobacter sakazakii</name>
    <name type="common">Enterobacter sakazakii</name>
    <dbReference type="NCBI Taxonomy" id="28141"/>
    <lineage>
        <taxon>Bacteria</taxon>
        <taxon>Pseudomonadati</taxon>
        <taxon>Pseudomonadota</taxon>
        <taxon>Gammaproteobacteria</taxon>
        <taxon>Enterobacterales</taxon>
        <taxon>Enterobacteriaceae</taxon>
        <taxon>Cronobacter</taxon>
    </lineage>
</organism>
<name>A0AA44Z5N6_CROSK</name>
<dbReference type="PANTHER" id="PTHR34819">
    <property type="entry name" value="LARGE CYSTEINE-RICH PERIPLASMIC PROTEIN OMCB"/>
    <property type="match status" value="1"/>
</dbReference>
<dbReference type="Gene3D" id="2.60.40.740">
    <property type="match status" value="2"/>
</dbReference>
<feature type="domain" description="DUF11" evidence="1">
    <location>
        <begin position="141"/>
        <end position="244"/>
    </location>
</feature>
<dbReference type="NCBIfam" id="TIGR01451">
    <property type="entry name" value="B_ant_repeat"/>
    <property type="match status" value="2"/>
</dbReference>
<proteinExistence type="predicted"/>
<dbReference type="Pfam" id="PF01345">
    <property type="entry name" value="DUF11"/>
    <property type="match status" value="2"/>
</dbReference>
<feature type="non-terminal residue" evidence="2">
    <location>
        <position position="1"/>
    </location>
</feature>
<protein>
    <recommendedName>
        <fullName evidence="1">DUF11 domain-containing protein</fullName>
    </recommendedName>
</protein>
<comment type="caution">
    <text evidence="2">The sequence shown here is derived from an EMBL/GenBank/DDBJ whole genome shotgun (WGS) entry which is preliminary data.</text>
</comment>
<dbReference type="InterPro" id="IPR051172">
    <property type="entry name" value="Chlamydia_OmcB"/>
</dbReference>
<gene>
    <name evidence="2" type="ORF">B7T07_23005</name>
</gene>
<dbReference type="AlphaFoldDB" id="A0AA44Z5N6"/>
<sequence>AILSAVKTANTAFANIGDTITYTVLIQNSGNTNATNLNFSDLIPTGTTFVENSFSVNGSIIPGANPNNGVNIGTVSTNSSLTVTFQVIVTSTPPSNPITNVASIQYAFIVDPAAPPVTGTINSNSASTQINNATVTTVLEANRAIVSIGDIITYTATLTNTGNFPANSVLLINGVPEGALFVPNSVTLNGISLPDTSPTLGIPVGIIAPGDSATITFQFLANSIPPQGAIINQALTSYTYIVDPSQPPVTSTSSSNTVSTAVVDASLSVIKNTDSLVQSTNGTITY</sequence>
<feature type="non-terminal residue" evidence="2">
    <location>
        <position position="286"/>
    </location>
</feature>
<evidence type="ECO:0000259" key="1">
    <source>
        <dbReference type="Pfam" id="PF01345"/>
    </source>
</evidence>
<dbReference type="EMBL" id="NCTU01000144">
    <property type="protein sequence ID" value="PUV99670.1"/>
    <property type="molecule type" value="Genomic_DNA"/>
</dbReference>
<dbReference type="PANTHER" id="PTHR34819:SF3">
    <property type="entry name" value="CELL SURFACE PROTEIN"/>
    <property type="match status" value="1"/>
</dbReference>
<accession>A0AA44Z5N6</accession>
<dbReference type="SUPFAM" id="SSF49401">
    <property type="entry name" value="Bacterial adhesins"/>
    <property type="match status" value="1"/>
</dbReference>
<feature type="domain" description="DUF11" evidence="1">
    <location>
        <begin position="3"/>
        <end position="112"/>
    </location>
</feature>
<reference evidence="2 3" key="1">
    <citation type="submission" date="2017-04" db="EMBL/GenBank/DDBJ databases">
        <title>Cronobacter sakazakii, ST83 Lineage Isolates.</title>
        <authorList>
            <person name="Chase H."/>
            <person name="Tall B."/>
            <person name="Gopinath G."/>
            <person name="Lehner A."/>
        </authorList>
    </citation>
    <scope>NUCLEOTIDE SEQUENCE [LARGE SCALE GENOMIC DNA]</scope>
    <source>
        <strain evidence="2 3">MOD1_Comp15</strain>
    </source>
</reference>
<dbReference type="RefSeq" id="WP_133052364.1">
    <property type="nucleotide sequence ID" value="NZ_NCTU01000144.1"/>
</dbReference>
<evidence type="ECO:0000313" key="2">
    <source>
        <dbReference type="EMBL" id="PUV99670.1"/>
    </source>
</evidence>
<dbReference type="InterPro" id="IPR001434">
    <property type="entry name" value="OmcB-like_DUF11"/>
</dbReference>
<dbReference type="InterPro" id="IPR047589">
    <property type="entry name" value="DUF11_rpt"/>
</dbReference>
<dbReference type="Proteomes" id="UP000244856">
    <property type="component" value="Unassembled WGS sequence"/>
</dbReference>